<dbReference type="InterPro" id="IPR016461">
    <property type="entry name" value="COMT-like"/>
</dbReference>
<keyword evidence="2 5" id="KW-0808">Transferase</keyword>
<sequence>MSNSRIIQLAQLITSQTSVVDKHIRDTGLVQPSFNEDDFAQSTQPSPPEVERAKKSVIEATIELRQLLEGPMKLLVPDSNFFPLAAISRFNIASNVPINSSISFANLAEACGLLEHDLHRIIRYTAAHHHVFREPTKGWVAHTAASRLLAESSPARDVMVLTFGECWPAHGKALDAIAQRSSEPSISGYALANATTLTTFEFLSQNPARAQSFAGAMSSTSAASLDALAAYFDWGALPSSSTVVDVGGSQGHVSVHLAQQFSQLRFVVQDVREVLEGAEAKVPEGLEGRVGFQVHDFFAEQPVKGARVYLLRYVLHDWPDKYCIRMLRALVPALVEGAVVVLQEHVLPEPGTIGLLQEMGVRSMDAIMLSLFNSRERDEKDWRELLREANKGFVVESIERIKENPTTGVIVVRWT</sequence>
<dbReference type="PANTHER" id="PTHR43712">
    <property type="entry name" value="PUTATIVE (AFU_ORTHOLOGUE AFUA_4G14580)-RELATED"/>
    <property type="match status" value="1"/>
</dbReference>
<organism evidence="5">
    <name type="scientific">Mytilinidion resinicola</name>
    <dbReference type="NCBI Taxonomy" id="574789"/>
    <lineage>
        <taxon>Eukaryota</taxon>
        <taxon>Fungi</taxon>
        <taxon>Dikarya</taxon>
        <taxon>Ascomycota</taxon>
        <taxon>Pezizomycotina</taxon>
        <taxon>Dothideomycetes</taxon>
        <taxon>Pleosporomycetidae</taxon>
        <taxon>Mytilinidiales</taxon>
        <taxon>Mytilinidiaceae</taxon>
        <taxon>Mytilinidion</taxon>
    </lineage>
</organism>
<evidence type="ECO:0000256" key="3">
    <source>
        <dbReference type="ARBA" id="ARBA00022691"/>
    </source>
</evidence>
<name>A0A6A6Y8R4_9PEZI</name>
<reference evidence="7" key="2">
    <citation type="submission" date="2020-04" db="EMBL/GenBank/DDBJ databases">
        <authorList>
            <consortium name="NCBI Genome Project"/>
        </authorList>
    </citation>
    <scope>NUCLEOTIDE SEQUENCE</scope>
    <source>
        <strain evidence="7">CBS 304.34</strain>
    </source>
</reference>
<dbReference type="InterPro" id="IPR036388">
    <property type="entry name" value="WH-like_DNA-bd_sf"/>
</dbReference>
<dbReference type="Proteomes" id="UP000504636">
    <property type="component" value="Unplaced"/>
</dbReference>
<proteinExistence type="predicted"/>
<evidence type="ECO:0000259" key="4">
    <source>
        <dbReference type="Pfam" id="PF00891"/>
    </source>
</evidence>
<dbReference type="Gene3D" id="1.10.10.10">
    <property type="entry name" value="Winged helix-like DNA-binding domain superfamily/Winged helix DNA-binding domain"/>
    <property type="match status" value="1"/>
</dbReference>
<evidence type="ECO:0000313" key="5">
    <source>
        <dbReference type="EMBL" id="KAF2805009.1"/>
    </source>
</evidence>
<keyword evidence="3" id="KW-0949">S-adenosyl-L-methionine</keyword>
<gene>
    <name evidence="5 7" type="ORF">BDZ99DRAFT_467216</name>
</gene>
<dbReference type="Pfam" id="PF00891">
    <property type="entry name" value="Methyltransf_2"/>
    <property type="match status" value="1"/>
</dbReference>
<feature type="domain" description="O-methyltransferase C-terminal" evidence="4">
    <location>
        <begin position="194"/>
        <end position="389"/>
    </location>
</feature>
<accession>A0A6A6Y8R4</accession>
<dbReference type="InterPro" id="IPR001077">
    <property type="entry name" value="COMT_C"/>
</dbReference>
<keyword evidence="1 5" id="KW-0489">Methyltransferase</keyword>
<protein>
    <submittedName>
        <fullName evidence="5 7">O-methyltransferase</fullName>
    </submittedName>
</protein>
<evidence type="ECO:0000313" key="7">
    <source>
        <dbReference type="RefSeq" id="XP_033571973.1"/>
    </source>
</evidence>
<dbReference type="GeneID" id="54461863"/>
<dbReference type="AlphaFoldDB" id="A0A6A6Y8R4"/>
<dbReference type="RefSeq" id="XP_033571973.1">
    <property type="nucleotide sequence ID" value="XM_033720970.1"/>
</dbReference>
<reference evidence="5 7" key="1">
    <citation type="journal article" date="2020" name="Stud. Mycol.">
        <title>101 Dothideomycetes genomes: a test case for predicting lifestyles and emergence of pathogens.</title>
        <authorList>
            <person name="Haridas S."/>
            <person name="Albert R."/>
            <person name="Binder M."/>
            <person name="Bloem J."/>
            <person name="Labutti K."/>
            <person name="Salamov A."/>
            <person name="Andreopoulos B."/>
            <person name="Baker S."/>
            <person name="Barry K."/>
            <person name="Bills G."/>
            <person name="Bluhm B."/>
            <person name="Cannon C."/>
            <person name="Castanera R."/>
            <person name="Culley D."/>
            <person name="Daum C."/>
            <person name="Ezra D."/>
            <person name="Gonzalez J."/>
            <person name="Henrissat B."/>
            <person name="Kuo A."/>
            <person name="Liang C."/>
            <person name="Lipzen A."/>
            <person name="Lutzoni F."/>
            <person name="Magnuson J."/>
            <person name="Mondo S."/>
            <person name="Nolan M."/>
            <person name="Ohm R."/>
            <person name="Pangilinan J."/>
            <person name="Park H.-J."/>
            <person name="Ramirez L."/>
            <person name="Alfaro M."/>
            <person name="Sun H."/>
            <person name="Tritt A."/>
            <person name="Yoshinaga Y."/>
            <person name="Zwiers L.-H."/>
            <person name="Turgeon B."/>
            <person name="Goodwin S."/>
            <person name="Spatafora J."/>
            <person name="Crous P."/>
            <person name="Grigoriev I."/>
        </authorList>
    </citation>
    <scope>NUCLEOTIDE SEQUENCE</scope>
    <source>
        <strain evidence="5 7">CBS 304.34</strain>
    </source>
</reference>
<dbReference type="EMBL" id="MU003711">
    <property type="protein sequence ID" value="KAF2805009.1"/>
    <property type="molecule type" value="Genomic_DNA"/>
</dbReference>
<evidence type="ECO:0000256" key="2">
    <source>
        <dbReference type="ARBA" id="ARBA00022679"/>
    </source>
</evidence>
<evidence type="ECO:0000256" key="1">
    <source>
        <dbReference type="ARBA" id="ARBA00022603"/>
    </source>
</evidence>
<dbReference type="SUPFAM" id="SSF53335">
    <property type="entry name" value="S-adenosyl-L-methionine-dependent methyltransferases"/>
    <property type="match status" value="1"/>
</dbReference>
<dbReference type="GO" id="GO:0032259">
    <property type="term" value="P:methylation"/>
    <property type="evidence" value="ECO:0007669"/>
    <property type="project" value="UniProtKB-KW"/>
</dbReference>
<reference evidence="7" key="3">
    <citation type="submission" date="2025-04" db="UniProtKB">
        <authorList>
            <consortium name="RefSeq"/>
        </authorList>
    </citation>
    <scope>IDENTIFICATION</scope>
    <source>
        <strain evidence="7">CBS 304.34</strain>
    </source>
</reference>
<keyword evidence="6" id="KW-1185">Reference proteome</keyword>
<dbReference type="GO" id="GO:0008171">
    <property type="term" value="F:O-methyltransferase activity"/>
    <property type="evidence" value="ECO:0007669"/>
    <property type="project" value="InterPro"/>
</dbReference>
<dbReference type="SUPFAM" id="SSF46785">
    <property type="entry name" value="Winged helix' DNA-binding domain"/>
    <property type="match status" value="1"/>
</dbReference>
<dbReference type="PANTHER" id="PTHR43712:SF5">
    <property type="entry name" value="O-METHYLTRANSFERASE ASQN-RELATED"/>
    <property type="match status" value="1"/>
</dbReference>
<dbReference type="InterPro" id="IPR036390">
    <property type="entry name" value="WH_DNA-bd_sf"/>
</dbReference>
<dbReference type="InterPro" id="IPR029063">
    <property type="entry name" value="SAM-dependent_MTases_sf"/>
</dbReference>
<dbReference type="Gene3D" id="3.40.50.150">
    <property type="entry name" value="Vaccinia Virus protein VP39"/>
    <property type="match status" value="1"/>
</dbReference>
<evidence type="ECO:0000313" key="6">
    <source>
        <dbReference type="Proteomes" id="UP000504636"/>
    </source>
</evidence>
<dbReference type="OrthoDB" id="1606438at2759"/>
<dbReference type="PROSITE" id="PS51683">
    <property type="entry name" value="SAM_OMT_II"/>
    <property type="match status" value="1"/>
</dbReference>